<proteinExistence type="inferred from homology"/>
<dbReference type="PATRIC" id="fig|1445510.3.peg.2546"/>
<dbReference type="Pfam" id="PF01594">
    <property type="entry name" value="AI-2E_transport"/>
    <property type="match status" value="1"/>
</dbReference>
<evidence type="ECO:0000313" key="9">
    <source>
        <dbReference type="EMBL" id="AJQ94629.1"/>
    </source>
</evidence>
<dbReference type="Proteomes" id="UP000032266">
    <property type="component" value="Chromosome"/>
</dbReference>
<comment type="subcellular location">
    <subcellularLocation>
        <location evidence="1">Cell membrane</location>
        <topology evidence="1">Multi-pass membrane protein</topology>
    </subcellularLocation>
</comment>
<dbReference type="KEGG" id="gsn:YC6258_02591"/>
<evidence type="ECO:0000256" key="7">
    <source>
        <dbReference type="ARBA" id="ARBA00023136"/>
    </source>
</evidence>
<feature type="transmembrane region" description="Helical" evidence="8">
    <location>
        <begin position="317"/>
        <end position="343"/>
    </location>
</feature>
<evidence type="ECO:0000313" key="10">
    <source>
        <dbReference type="Proteomes" id="UP000032266"/>
    </source>
</evidence>
<dbReference type="OrthoDB" id="5562213at2"/>
<feature type="transmembrane region" description="Helical" evidence="8">
    <location>
        <begin position="247"/>
        <end position="271"/>
    </location>
</feature>
<sequence length="363" mass="40968">MMHVFRQLINRYFSDEEAVVLAMILALTLVVIYWLGQVLAPIIAAVIIAYIISPLVDRLVRWKVPYMLAVIIVFLLLVSVILFLMFMLFPLVFRQVSNLVSEAPNIYRSVVGLIERLPESFPEIVSPDIVDQWMSYVNSSQMGEKVAGWTGQLFQLSLSTLPSIFSLSIYLLIVPILVFFMLKDRAHLWDQFIDLLPRRRNLLNKIGIEMNQQIANYVRGKVIEIFIVGGVTFVVFTILGIKYSALLSLLVGLSVLIPYIGAIVVTIPIALIGLFQWGPEAQLAYLLLFYMIIQFLDGNVLVPLLFSEAVNLHPTSIIIAVLLFGGIWGFWGVFFAIPLATFFKAIYNAWPKHPLDKDSTAVS</sequence>
<name>A0A0C5VVY8_9GAMM</name>
<dbReference type="PANTHER" id="PTHR21716">
    <property type="entry name" value="TRANSMEMBRANE PROTEIN"/>
    <property type="match status" value="1"/>
</dbReference>
<dbReference type="AlphaFoldDB" id="A0A0C5VVY8"/>
<dbReference type="InterPro" id="IPR002549">
    <property type="entry name" value="AI-2E-like"/>
</dbReference>
<dbReference type="GO" id="GO:0055085">
    <property type="term" value="P:transmembrane transport"/>
    <property type="evidence" value="ECO:0007669"/>
    <property type="project" value="TreeGrafter"/>
</dbReference>
<keyword evidence="4" id="KW-1003">Cell membrane</keyword>
<feature type="transmembrane region" description="Helical" evidence="8">
    <location>
        <begin position="20"/>
        <end position="52"/>
    </location>
</feature>
<keyword evidence="5 8" id="KW-0812">Transmembrane</keyword>
<evidence type="ECO:0000256" key="6">
    <source>
        <dbReference type="ARBA" id="ARBA00022989"/>
    </source>
</evidence>
<gene>
    <name evidence="9" type="ORF">YC6258_02591</name>
</gene>
<dbReference type="STRING" id="1445510.YC6258_02591"/>
<feature type="transmembrane region" description="Helical" evidence="8">
    <location>
        <begin position="64"/>
        <end position="89"/>
    </location>
</feature>
<dbReference type="PANTHER" id="PTHR21716:SF53">
    <property type="entry name" value="PERMEASE PERM-RELATED"/>
    <property type="match status" value="1"/>
</dbReference>
<feature type="transmembrane region" description="Helical" evidence="8">
    <location>
        <begin position="222"/>
        <end position="241"/>
    </location>
</feature>
<evidence type="ECO:0000256" key="3">
    <source>
        <dbReference type="ARBA" id="ARBA00022448"/>
    </source>
</evidence>
<evidence type="ECO:0000256" key="2">
    <source>
        <dbReference type="ARBA" id="ARBA00009773"/>
    </source>
</evidence>
<feature type="transmembrane region" description="Helical" evidence="8">
    <location>
        <begin position="163"/>
        <end position="182"/>
    </location>
</feature>
<keyword evidence="6 8" id="KW-1133">Transmembrane helix</keyword>
<protein>
    <submittedName>
        <fullName evidence="9">Putative permease</fullName>
    </submittedName>
</protein>
<organism evidence="9 10">
    <name type="scientific">Gynuella sunshinyii YC6258</name>
    <dbReference type="NCBI Taxonomy" id="1445510"/>
    <lineage>
        <taxon>Bacteria</taxon>
        <taxon>Pseudomonadati</taxon>
        <taxon>Pseudomonadota</taxon>
        <taxon>Gammaproteobacteria</taxon>
        <taxon>Oceanospirillales</taxon>
        <taxon>Saccharospirillaceae</taxon>
        <taxon>Gynuella</taxon>
    </lineage>
</organism>
<dbReference type="GO" id="GO:0005886">
    <property type="term" value="C:plasma membrane"/>
    <property type="evidence" value="ECO:0007669"/>
    <property type="project" value="UniProtKB-SubCell"/>
</dbReference>
<keyword evidence="7 8" id="KW-0472">Membrane</keyword>
<keyword evidence="3" id="KW-0813">Transport</keyword>
<evidence type="ECO:0000256" key="1">
    <source>
        <dbReference type="ARBA" id="ARBA00004651"/>
    </source>
</evidence>
<keyword evidence="10" id="KW-1185">Reference proteome</keyword>
<evidence type="ECO:0000256" key="5">
    <source>
        <dbReference type="ARBA" id="ARBA00022692"/>
    </source>
</evidence>
<dbReference type="HOGENOM" id="CLU_031275_8_0_6"/>
<evidence type="ECO:0000256" key="8">
    <source>
        <dbReference type="SAM" id="Phobius"/>
    </source>
</evidence>
<feature type="transmembrane region" description="Helical" evidence="8">
    <location>
        <begin position="283"/>
        <end position="305"/>
    </location>
</feature>
<accession>A0A0C5VVY8</accession>
<evidence type="ECO:0000256" key="4">
    <source>
        <dbReference type="ARBA" id="ARBA00022475"/>
    </source>
</evidence>
<reference evidence="9 10" key="1">
    <citation type="submission" date="2014-01" db="EMBL/GenBank/DDBJ databases">
        <title>Full genme sequencing of cellulolytic bacterium Gynuella sunshinyii YC6258T gen. nov., sp. nov.</title>
        <authorList>
            <person name="Khan H."/>
            <person name="Chung E.J."/>
            <person name="Chung Y.R."/>
        </authorList>
    </citation>
    <scope>NUCLEOTIDE SEQUENCE [LARGE SCALE GENOMIC DNA]</scope>
    <source>
        <strain evidence="9 10">YC6258</strain>
    </source>
</reference>
<dbReference type="EMBL" id="CP007142">
    <property type="protein sequence ID" value="AJQ94629.1"/>
    <property type="molecule type" value="Genomic_DNA"/>
</dbReference>
<comment type="similarity">
    <text evidence="2">Belongs to the autoinducer-2 exporter (AI-2E) (TC 2.A.86) family.</text>
</comment>